<gene>
    <name evidence="1" type="ORF">S03H2_47798</name>
</gene>
<dbReference type="AlphaFoldDB" id="X1HY07"/>
<organism evidence="1">
    <name type="scientific">marine sediment metagenome</name>
    <dbReference type="NCBI Taxonomy" id="412755"/>
    <lineage>
        <taxon>unclassified sequences</taxon>
        <taxon>metagenomes</taxon>
        <taxon>ecological metagenomes</taxon>
    </lineage>
</organism>
<protein>
    <recommendedName>
        <fullName evidence="2">Dockerin domain-containing protein</fullName>
    </recommendedName>
</protein>
<name>X1HY07_9ZZZZ</name>
<evidence type="ECO:0008006" key="2">
    <source>
        <dbReference type="Google" id="ProtNLM"/>
    </source>
</evidence>
<accession>X1HY07</accession>
<reference evidence="1" key="1">
    <citation type="journal article" date="2014" name="Front. Microbiol.">
        <title>High frequency of phylogenetically diverse reductive dehalogenase-homologous genes in deep subseafloor sedimentary metagenomes.</title>
        <authorList>
            <person name="Kawai M."/>
            <person name="Futagami T."/>
            <person name="Toyoda A."/>
            <person name="Takaki Y."/>
            <person name="Nishi S."/>
            <person name="Hori S."/>
            <person name="Arai W."/>
            <person name="Tsubouchi T."/>
            <person name="Morono Y."/>
            <person name="Uchiyama I."/>
            <person name="Ito T."/>
            <person name="Fujiyama A."/>
            <person name="Inagaki F."/>
            <person name="Takami H."/>
        </authorList>
    </citation>
    <scope>NUCLEOTIDE SEQUENCE</scope>
    <source>
        <strain evidence="1">Expedition CK06-06</strain>
    </source>
</reference>
<dbReference type="EMBL" id="BARU01030088">
    <property type="protein sequence ID" value="GAH74357.1"/>
    <property type="molecule type" value="Genomic_DNA"/>
</dbReference>
<feature type="non-terminal residue" evidence="1">
    <location>
        <position position="1"/>
    </location>
</feature>
<proteinExistence type="predicted"/>
<dbReference type="NCBIfam" id="NF041518">
    <property type="entry name" value="choice_anch_Q"/>
    <property type="match status" value="1"/>
</dbReference>
<dbReference type="InterPro" id="IPR059226">
    <property type="entry name" value="Choice_anch_Q_dom"/>
</dbReference>
<comment type="caution">
    <text evidence="1">The sequence shown here is derived from an EMBL/GenBank/DDBJ whole genome shotgun (WGS) entry which is preliminary data.</text>
</comment>
<sequence>DLNMILNWGDGNIDLDPNFVDPGYWDDANTPSDPNDDFFVTGNYHLLPISGCIDAGDNLSVPPESTTDIDGEERIFADTVDIGADEVVTNPADFNIDGIVDFLDISTLVDEWLTGGSQLESDLYYDDFIDFADYAELAKQWLWKGGWYE</sequence>
<evidence type="ECO:0000313" key="1">
    <source>
        <dbReference type="EMBL" id="GAH74357.1"/>
    </source>
</evidence>